<dbReference type="Pfam" id="PF13041">
    <property type="entry name" value="PPR_2"/>
    <property type="match status" value="1"/>
</dbReference>
<gene>
    <name evidence="4" type="ORF">PCOR1329_LOCUS64053</name>
</gene>
<organism evidence="4 5">
    <name type="scientific">Prorocentrum cordatum</name>
    <dbReference type="NCBI Taxonomy" id="2364126"/>
    <lineage>
        <taxon>Eukaryota</taxon>
        <taxon>Sar</taxon>
        <taxon>Alveolata</taxon>
        <taxon>Dinophyceae</taxon>
        <taxon>Prorocentrales</taxon>
        <taxon>Prorocentraceae</taxon>
        <taxon>Prorocentrum</taxon>
    </lineage>
</organism>
<feature type="compositionally biased region" description="Low complexity" evidence="3">
    <location>
        <begin position="209"/>
        <end position="218"/>
    </location>
</feature>
<keyword evidence="1" id="KW-0677">Repeat</keyword>
<dbReference type="Proteomes" id="UP001189429">
    <property type="component" value="Unassembled WGS sequence"/>
</dbReference>
<dbReference type="PANTHER" id="PTHR47447:SF17">
    <property type="entry name" value="OS12G0638900 PROTEIN"/>
    <property type="match status" value="1"/>
</dbReference>
<feature type="repeat" description="PPR" evidence="2">
    <location>
        <begin position="174"/>
        <end position="204"/>
    </location>
</feature>
<evidence type="ECO:0000313" key="5">
    <source>
        <dbReference type="Proteomes" id="UP001189429"/>
    </source>
</evidence>
<accession>A0ABN9W7U6</accession>
<sequence>AARLAAAKGLAIQVAASLARGSSRTCAPGRRVLPPWAGSPCGARPSSSCGVHRRACAPTPWRTGRASRRAPEPLPAVPLAAPPGTSWALALGLLAEAARARLSPAVRSCTAVAGACTEGRAWRLALGLMAEVAADRRLDAIACNAAIAACEKGSRWQQALMLRLQMTELGLPPDVITFNSTISACEKGQQWSRALSAFSEMQREARVFPARSPQPSSARQRRPNGGPLPSACWRSRAGGASSSTPSSSMRRSVRAVARDSGSGRWPVRLAWQP</sequence>
<evidence type="ECO:0000256" key="2">
    <source>
        <dbReference type="PROSITE-ProRule" id="PRU00708"/>
    </source>
</evidence>
<evidence type="ECO:0000256" key="1">
    <source>
        <dbReference type="ARBA" id="ARBA00022737"/>
    </source>
</evidence>
<feature type="compositionally biased region" description="Low complexity" evidence="3">
    <location>
        <begin position="230"/>
        <end position="262"/>
    </location>
</feature>
<protein>
    <recommendedName>
        <fullName evidence="6">Pentacotripeptide-repeat region of PRORP domain-containing protein</fullName>
    </recommendedName>
</protein>
<proteinExistence type="predicted"/>
<feature type="region of interest" description="Disordered" evidence="3">
    <location>
        <begin position="206"/>
        <end position="273"/>
    </location>
</feature>
<dbReference type="InterPro" id="IPR002885">
    <property type="entry name" value="PPR_rpt"/>
</dbReference>
<evidence type="ECO:0000256" key="3">
    <source>
        <dbReference type="SAM" id="MobiDB-lite"/>
    </source>
</evidence>
<name>A0ABN9W7U6_9DINO</name>
<keyword evidence="5" id="KW-1185">Reference proteome</keyword>
<dbReference type="EMBL" id="CAUYUJ010018154">
    <property type="protein sequence ID" value="CAK0881116.1"/>
    <property type="molecule type" value="Genomic_DNA"/>
</dbReference>
<comment type="caution">
    <text evidence="4">The sequence shown here is derived from an EMBL/GenBank/DDBJ whole genome shotgun (WGS) entry which is preliminary data.</text>
</comment>
<dbReference type="InterPro" id="IPR011990">
    <property type="entry name" value="TPR-like_helical_dom_sf"/>
</dbReference>
<feature type="repeat" description="PPR" evidence="2">
    <location>
        <begin position="139"/>
        <end position="173"/>
    </location>
</feature>
<dbReference type="Gene3D" id="1.25.40.10">
    <property type="entry name" value="Tetratricopeptide repeat domain"/>
    <property type="match status" value="1"/>
</dbReference>
<feature type="non-terminal residue" evidence="4">
    <location>
        <position position="1"/>
    </location>
</feature>
<evidence type="ECO:0008006" key="6">
    <source>
        <dbReference type="Google" id="ProtNLM"/>
    </source>
</evidence>
<reference evidence="4" key="1">
    <citation type="submission" date="2023-10" db="EMBL/GenBank/DDBJ databases">
        <authorList>
            <person name="Chen Y."/>
            <person name="Shah S."/>
            <person name="Dougan E. K."/>
            <person name="Thang M."/>
            <person name="Chan C."/>
        </authorList>
    </citation>
    <scope>NUCLEOTIDE SEQUENCE [LARGE SCALE GENOMIC DNA]</scope>
</reference>
<evidence type="ECO:0000313" key="4">
    <source>
        <dbReference type="EMBL" id="CAK0881116.1"/>
    </source>
</evidence>
<dbReference type="PANTHER" id="PTHR47447">
    <property type="entry name" value="OS03G0856100 PROTEIN"/>
    <property type="match status" value="1"/>
</dbReference>
<dbReference type="PROSITE" id="PS51375">
    <property type="entry name" value="PPR"/>
    <property type="match status" value="2"/>
</dbReference>